<protein>
    <submittedName>
        <fullName evidence="2">IS4 family transposase</fullName>
    </submittedName>
</protein>
<accession>A0ABT7ULC1</accession>
<evidence type="ECO:0000313" key="2">
    <source>
        <dbReference type="EMBL" id="MDM8196919.1"/>
    </source>
</evidence>
<dbReference type="Proteomes" id="UP001529275">
    <property type="component" value="Unassembled WGS sequence"/>
</dbReference>
<dbReference type="Pfam" id="PF01609">
    <property type="entry name" value="DDE_Tnp_1"/>
    <property type="match status" value="1"/>
</dbReference>
<dbReference type="PANTHER" id="PTHR37529:SF1">
    <property type="entry name" value="TRANSPOSASE INSG FOR INSERTION SEQUENCE ELEMENT IS4-RELATED"/>
    <property type="match status" value="1"/>
</dbReference>
<name>A0ABT7ULC1_9FIRM</name>
<keyword evidence="3" id="KW-1185">Reference proteome</keyword>
<organism evidence="2 3">
    <name type="scientific">Massilimicrobiota timonensis</name>
    <dbReference type="NCBI Taxonomy" id="1776392"/>
    <lineage>
        <taxon>Bacteria</taxon>
        <taxon>Bacillati</taxon>
        <taxon>Bacillota</taxon>
        <taxon>Erysipelotrichia</taxon>
        <taxon>Erysipelotrichales</taxon>
        <taxon>Erysipelotrichaceae</taxon>
        <taxon>Massilimicrobiota</taxon>
    </lineage>
</organism>
<reference evidence="3" key="1">
    <citation type="submission" date="2023-06" db="EMBL/GenBank/DDBJ databases">
        <title>Identification and characterization of horizontal gene transfer across gut microbiota members of farm animals based on homology search.</title>
        <authorList>
            <person name="Zeman M."/>
            <person name="Kubasova T."/>
            <person name="Jahodarova E."/>
            <person name="Nykrynova M."/>
            <person name="Rychlik I."/>
        </authorList>
    </citation>
    <scope>NUCLEOTIDE SEQUENCE [LARGE SCALE GENOMIC DNA]</scope>
    <source>
        <strain evidence="3">ET341</strain>
    </source>
</reference>
<dbReference type="InterPro" id="IPR002559">
    <property type="entry name" value="Transposase_11"/>
</dbReference>
<evidence type="ECO:0000259" key="1">
    <source>
        <dbReference type="Pfam" id="PF01609"/>
    </source>
</evidence>
<dbReference type="PANTHER" id="PTHR37529">
    <property type="entry name" value="TRANSPOSASE INSG FOR INSERTION SEQUENCE ELEMENT IS4-RELATED"/>
    <property type="match status" value="1"/>
</dbReference>
<dbReference type="InterPro" id="IPR047952">
    <property type="entry name" value="Transpos_IS4"/>
</dbReference>
<dbReference type="EMBL" id="JAUDCK010000078">
    <property type="protein sequence ID" value="MDM8196919.1"/>
    <property type="molecule type" value="Genomic_DNA"/>
</dbReference>
<reference evidence="2 3" key="2">
    <citation type="submission" date="2023-06" db="EMBL/GenBank/DDBJ databases">
        <authorList>
            <person name="Zeman M."/>
            <person name="Kubasova T."/>
            <person name="Jahodarova E."/>
            <person name="Nykrynova M."/>
            <person name="Rychlik I."/>
        </authorList>
    </citation>
    <scope>NUCLEOTIDE SEQUENCE [LARGE SCALE GENOMIC DNA]</scope>
    <source>
        <strain evidence="2 3">ET341</strain>
    </source>
</reference>
<evidence type="ECO:0000313" key="3">
    <source>
        <dbReference type="Proteomes" id="UP001529275"/>
    </source>
</evidence>
<dbReference type="InterPro" id="IPR012337">
    <property type="entry name" value="RNaseH-like_sf"/>
</dbReference>
<dbReference type="SUPFAM" id="SSF53098">
    <property type="entry name" value="Ribonuclease H-like"/>
    <property type="match status" value="1"/>
</dbReference>
<proteinExistence type="predicted"/>
<gene>
    <name evidence="2" type="ORF">QUV98_11380</name>
</gene>
<dbReference type="RefSeq" id="WP_289528302.1">
    <property type="nucleotide sequence ID" value="NZ_JAUDCK010000078.1"/>
</dbReference>
<dbReference type="NCBIfam" id="NF033592">
    <property type="entry name" value="transpos_IS4_1"/>
    <property type="match status" value="1"/>
</dbReference>
<sequence length="458" mass="54560">MSIYSTFEYFDTLLSRPDIFEIARKDPRYFTRDSKLGLTGLLKFLISRQGYTVTNEINHYYSSFELEKSVSKQAIFQAQEKLDYKVFPYMNSKLCKHYYQNNDYETLKGYTVVAIDGSVGEAPYTEENARVFGVNDPNRNNLFKASPRISGFLDVCNGIYIDVLIKSYKDSEIPMAYEQMNNIHDILEKQKIIYMGDRNYPSTDIFVYYNMKGDKFCYRGKPNFYKKQLENIERDGWIEKDLDDRWIDRFKIEEVKDYAREHRNFRLRVIKVMKSELRQLKVSEKDEEIIIFTNLDENEWPTKEVLQLYGNRWSAETGYDILKNKIEMERVTSEKAELILQELHSQVIVHNLAAMIKKESDKLITHTEKYNYQTNINNLIQLLRANLAKLLNMKDGFRRLINKIIRKASKNKEPIRPNRLFGRWNVYTKKPTTLKYRVDGKRNPKVRKMKKGYLRIKR</sequence>
<comment type="caution">
    <text evidence="2">The sequence shown here is derived from an EMBL/GenBank/DDBJ whole genome shotgun (WGS) entry which is preliminary data.</text>
</comment>
<feature type="domain" description="Transposase IS4-like" evidence="1">
    <location>
        <begin position="109"/>
        <end position="352"/>
    </location>
</feature>